<comment type="caution">
    <text evidence="2">The sequence shown here is derived from an EMBL/GenBank/DDBJ whole genome shotgun (WGS) entry which is preliminary data.</text>
</comment>
<evidence type="ECO:0008006" key="4">
    <source>
        <dbReference type="Google" id="ProtNLM"/>
    </source>
</evidence>
<dbReference type="Proteomes" id="UP001476282">
    <property type="component" value="Unassembled WGS sequence"/>
</dbReference>
<evidence type="ECO:0000313" key="2">
    <source>
        <dbReference type="EMBL" id="GAA5482576.1"/>
    </source>
</evidence>
<feature type="transmembrane region" description="Helical" evidence="1">
    <location>
        <begin position="181"/>
        <end position="199"/>
    </location>
</feature>
<accession>A0ABP9ULV9</accession>
<name>A0ABP9ULV9_9BACT</name>
<dbReference type="RefSeq" id="WP_353566715.1">
    <property type="nucleotide sequence ID" value="NZ_BAABRI010000008.1"/>
</dbReference>
<reference evidence="2 3" key="1">
    <citation type="submission" date="2024-02" db="EMBL/GenBank/DDBJ databases">
        <title>Haloferula sargassicola NBRC 104335.</title>
        <authorList>
            <person name="Ichikawa N."/>
            <person name="Katano-Makiyama Y."/>
            <person name="Hidaka K."/>
        </authorList>
    </citation>
    <scope>NUCLEOTIDE SEQUENCE [LARGE SCALE GENOMIC DNA]</scope>
    <source>
        <strain evidence="2 3">NBRC 104335</strain>
    </source>
</reference>
<proteinExistence type="predicted"/>
<gene>
    <name evidence="2" type="ORF">Hsar01_01799</name>
</gene>
<keyword evidence="3" id="KW-1185">Reference proteome</keyword>
<protein>
    <recommendedName>
        <fullName evidence="4">Copper chaperone NosL</fullName>
    </recommendedName>
</protein>
<evidence type="ECO:0000256" key="1">
    <source>
        <dbReference type="SAM" id="Phobius"/>
    </source>
</evidence>
<keyword evidence="1" id="KW-0472">Membrane</keyword>
<keyword evidence="1" id="KW-0812">Transmembrane</keyword>
<evidence type="ECO:0000313" key="3">
    <source>
        <dbReference type="Proteomes" id="UP001476282"/>
    </source>
</evidence>
<keyword evidence="1" id="KW-1133">Transmembrane helix</keyword>
<organism evidence="2 3">
    <name type="scientific">Haloferula sargassicola</name>
    <dbReference type="NCBI Taxonomy" id="490096"/>
    <lineage>
        <taxon>Bacteria</taxon>
        <taxon>Pseudomonadati</taxon>
        <taxon>Verrucomicrobiota</taxon>
        <taxon>Verrucomicrobiia</taxon>
        <taxon>Verrucomicrobiales</taxon>
        <taxon>Verrucomicrobiaceae</taxon>
        <taxon>Haloferula</taxon>
    </lineage>
</organism>
<dbReference type="EMBL" id="BAABRI010000008">
    <property type="protein sequence ID" value="GAA5482576.1"/>
    <property type="molecule type" value="Genomic_DNA"/>
</dbReference>
<sequence>MNRLLRAEYAFLQKPLNGWSRVLLLLGALLVAGSLYFPLWRLHLVAPQYEEGLEMTIHAYKIVGGNDGQDLKEINMLNHYIGMKTISEADFTEMQVMPFMLGLFILLSLRAAVFGYMGAVVDLFVLASYFGLFSIGAFYYRLHSYGHNLDPHAPMNVEPFTPLMFGTQKIANFTQSSFPEAGTYLLWGFMILLILALWISRKEPSPVSSSASR</sequence>
<feature type="transmembrane region" description="Helical" evidence="1">
    <location>
        <begin position="96"/>
        <end position="116"/>
    </location>
</feature>
<feature type="transmembrane region" description="Helical" evidence="1">
    <location>
        <begin position="21"/>
        <end position="39"/>
    </location>
</feature>
<feature type="transmembrane region" description="Helical" evidence="1">
    <location>
        <begin position="123"/>
        <end position="142"/>
    </location>
</feature>